<dbReference type="Pfam" id="PF05131">
    <property type="entry name" value="Pep3_Vps18"/>
    <property type="match status" value="1"/>
</dbReference>
<comment type="similarity">
    <text evidence="1">Belongs to the VPS18 family.</text>
</comment>
<evidence type="ECO:0000256" key="4">
    <source>
        <dbReference type="ARBA" id="ARBA00022833"/>
    </source>
</evidence>
<comment type="subcellular location">
    <subcellularLocation>
        <location evidence="6">Endomembrane system</location>
        <topology evidence="6">Peripheral membrane protein</topology>
        <orientation evidence="6">Cytoplasmic side</orientation>
    </subcellularLocation>
</comment>
<keyword evidence="13" id="KW-1185">Reference proteome</keyword>
<evidence type="ECO:0000256" key="6">
    <source>
        <dbReference type="ARBA" id="ARBA00029433"/>
    </source>
</evidence>
<evidence type="ECO:0000256" key="3">
    <source>
        <dbReference type="ARBA" id="ARBA00022771"/>
    </source>
</evidence>
<dbReference type="GO" id="GO:0007033">
    <property type="term" value="P:vacuole organization"/>
    <property type="evidence" value="ECO:0007669"/>
    <property type="project" value="TreeGrafter"/>
</dbReference>
<feature type="region of interest" description="Disordered" evidence="9">
    <location>
        <begin position="238"/>
        <end position="265"/>
    </location>
</feature>
<accession>A0AAN6QW95</accession>
<keyword evidence="8" id="KW-0175">Coiled coil</keyword>
<evidence type="ECO:0000256" key="9">
    <source>
        <dbReference type="SAM" id="MobiDB-lite"/>
    </source>
</evidence>
<sequence>MSLESSSGYAAGPHDDSQLPIFDVQKVQLRFDISADFVTAQVANNVLILALSTGRILRFDLDNAEDIDDIDLPKRPAEIGVIRRLFLDPSASHLIISTTLGENFYLHTQSRQPKALAGLKGVQIESIAWNPSQPTASTREILVGAADGNVYETYIEPTTEFYRRQERFVRNVYNAQNGAVVGMYADVLSSRPETRRVMLATAHKLLHFLGRTGRQGNEGSGSIYAKLFEGETPAVYEVERTGGPAPSSLVVSPDAPDSPPSTLDSQGVERTYAWLTSQGMFYGQLITSAADPAVLGRQLFRESKLLPSAKLPPVQTSGGRSRTQQPPINSIILTQHHILALVEGRLTGINRLDESVVYNQQVLDPGTSTLGLFADHQKNTYWLFTSTEIFEIVVTDEARDVWRVLLQQGKYEEAQTFAKTAEQKDAVASMTGDHLIALGKYNEAAAVLGRSTKAFEDVALTLIDKGEQDALRKYLLMKLGNVSKKAVMQRMMVASWLVELFMAKLNQLDDTISTKAELTTTQTTVSAADTQKQLPGVRKEYQDFCARNKSDLDSKTVYEIISSHGREEELLYFANVVGDYNYVIAYWVQRGRWQQAMAVLKKQTDPEMFYRYSSVLMAHVAVDLTEVLMRQPDLDAKKLIPALLNYNKVSEGSVSLSQNQAVRYLLFCVNHAHSEEPAVHNTLISLYAAHPSKEESALLGYLQTQADLHQQHYDADFALRLCRGHRRVQSCVHIYCAMGRYAEAVELALKYDDDGEDDADTGKGWRRYVELAADVADRPGNDEALRKKLWLKVAKKVIGQSKGIKSAIEFLKRCELLRIEDLIPFFPDFVVIDDFKEEICAALEDYSRRIEELKREMDESASTAQHIKDDIKALDQRYAIVEPGERCWKCRLPLLMRQFFVFPCQHAFHADCLGEMVMQSVGMGKEKRIRELRSEIGRGVAMGKRREGMVRELDGLVAGACVLCSEMAVRMIDEPFVTAGEDKGEWAVVWVDGYWSTSPVCTCSSTRSRLLQVSAAIEQALLKSVSPAAQARSERKAAATKRCITLSPQNSATTSSIPHPTIQPLTTSIDTILPRQYLTQHYQDSTTHTMGCATSRPGKTSAPPKSPNPPPLMGSPFDGPSDDTRNKNSRMAKLGIKTSGDGFTPVPLKPM</sequence>
<dbReference type="GO" id="GO:0006886">
    <property type="term" value="P:intracellular protein transport"/>
    <property type="evidence" value="ECO:0007669"/>
    <property type="project" value="UniProtKB-UniRule"/>
</dbReference>
<dbReference type="InterPro" id="IPR007810">
    <property type="entry name" value="Pep3/Vps18_beta-prop"/>
</dbReference>
<feature type="domain" description="Pep3/Vps18 beta-propeller" evidence="10">
    <location>
        <begin position="20"/>
        <end position="394"/>
    </location>
</feature>
<feature type="region of interest" description="Disordered" evidence="9">
    <location>
        <begin position="1085"/>
        <end position="1151"/>
    </location>
</feature>
<dbReference type="GO" id="GO:0030674">
    <property type="term" value="F:protein-macromolecule adaptor activity"/>
    <property type="evidence" value="ECO:0007669"/>
    <property type="project" value="TreeGrafter"/>
</dbReference>
<dbReference type="Pfam" id="PF26148">
    <property type="entry name" value="VPS18_RING_C"/>
    <property type="match status" value="1"/>
</dbReference>
<name>A0AAN6QW95_9PEZI</name>
<evidence type="ECO:0000259" key="11">
    <source>
        <dbReference type="Pfam" id="PF26148"/>
    </source>
</evidence>
<dbReference type="GO" id="GO:0048284">
    <property type="term" value="P:organelle fusion"/>
    <property type="evidence" value="ECO:0007669"/>
    <property type="project" value="TreeGrafter"/>
</dbReference>
<evidence type="ECO:0000313" key="13">
    <source>
        <dbReference type="Proteomes" id="UP001175353"/>
    </source>
</evidence>
<feature type="domain" description="Pep3/Vps18 RING C-terminal" evidence="11">
    <location>
        <begin position="881"/>
        <end position="970"/>
    </location>
</feature>
<organism evidence="12 13">
    <name type="scientific">Friedmanniomyces endolithicus</name>
    <dbReference type="NCBI Taxonomy" id="329885"/>
    <lineage>
        <taxon>Eukaryota</taxon>
        <taxon>Fungi</taxon>
        <taxon>Dikarya</taxon>
        <taxon>Ascomycota</taxon>
        <taxon>Pezizomycotina</taxon>
        <taxon>Dothideomycetes</taxon>
        <taxon>Dothideomycetidae</taxon>
        <taxon>Mycosphaerellales</taxon>
        <taxon>Teratosphaeriaceae</taxon>
        <taxon>Friedmanniomyces</taxon>
    </lineage>
</organism>
<dbReference type="GO" id="GO:0008270">
    <property type="term" value="F:zinc ion binding"/>
    <property type="evidence" value="ECO:0007669"/>
    <property type="project" value="UniProtKB-KW"/>
</dbReference>
<evidence type="ECO:0000313" key="12">
    <source>
        <dbReference type="EMBL" id="KAK0997277.1"/>
    </source>
</evidence>
<dbReference type="GO" id="GO:0005768">
    <property type="term" value="C:endosome"/>
    <property type="evidence" value="ECO:0007669"/>
    <property type="project" value="TreeGrafter"/>
</dbReference>
<comment type="caution">
    <text evidence="12">The sequence shown here is derived from an EMBL/GenBank/DDBJ whole genome shotgun (WGS) entry which is preliminary data.</text>
</comment>
<proteinExistence type="inferred from homology"/>
<feature type="repeat" description="CHCR" evidence="7">
    <location>
        <begin position="633"/>
        <end position="806"/>
    </location>
</feature>
<dbReference type="CDD" id="cd16462">
    <property type="entry name" value="RING-H2_Pep3p-like"/>
    <property type="match status" value="1"/>
</dbReference>
<dbReference type="Proteomes" id="UP001175353">
    <property type="component" value="Unassembled WGS sequence"/>
</dbReference>
<evidence type="ECO:0000256" key="2">
    <source>
        <dbReference type="ARBA" id="ARBA00022723"/>
    </source>
</evidence>
<dbReference type="PROSITE" id="PS50236">
    <property type="entry name" value="CHCR"/>
    <property type="match status" value="1"/>
</dbReference>
<reference evidence="12" key="1">
    <citation type="submission" date="2023-06" db="EMBL/GenBank/DDBJ databases">
        <title>Black Yeasts Isolated from many extreme environments.</title>
        <authorList>
            <person name="Coleine C."/>
            <person name="Stajich J.E."/>
            <person name="Selbmann L."/>
        </authorList>
    </citation>
    <scope>NUCLEOTIDE SEQUENCE</scope>
    <source>
        <strain evidence="12">CCFEE 5200</strain>
    </source>
</reference>
<dbReference type="GO" id="GO:0030897">
    <property type="term" value="C:HOPS complex"/>
    <property type="evidence" value="ECO:0007669"/>
    <property type="project" value="TreeGrafter"/>
</dbReference>
<protein>
    <submittedName>
        <fullName evidence="12">Tethering complex subunit</fullName>
    </submittedName>
</protein>
<evidence type="ECO:0000256" key="8">
    <source>
        <dbReference type="SAM" id="Coils"/>
    </source>
</evidence>
<keyword evidence="3" id="KW-0863">Zinc-finger</keyword>
<dbReference type="InterPro" id="IPR000547">
    <property type="entry name" value="Clathrin_H-chain/VPS_repeat"/>
</dbReference>
<dbReference type="PANTHER" id="PTHR23323">
    <property type="entry name" value="VACUOLAR PROTEIN SORTING-ASSOCIATED PROTEIN"/>
    <property type="match status" value="1"/>
</dbReference>
<keyword evidence="5" id="KW-0472">Membrane</keyword>
<dbReference type="EMBL" id="JAUJLE010000046">
    <property type="protein sequence ID" value="KAK0997277.1"/>
    <property type="molecule type" value="Genomic_DNA"/>
</dbReference>
<keyword evidence="4" id="KW-0862">Zinc</keyword>
<keyword evidence="2" id="KW-0479">Metal-binding</keyword>
<evidence type="ECO:0000256" key="1">
    <source>
        <dbReference type="ARBA" id="ARBA00010454"/>
    </source>
</evidence>
<evidence type="ECO:0000259" key="10">
    <source>
        <dbReference type="Pfam" id="PF05131"/>
    </source>
</evidence>
<evidence type="ECO:0000256" key="7">
    <source>
        <dbReference type="PROSITE-ProRule" id="PRU01006"/>
    </source>
</evidence>
<evidence type="ECO:0000256" key="5">
    <source>
        <dbReference type="ARBA" id="ARBA00023136"/>
    </source>
</evidence>
<feature type="compositionally biased region" description="Low complexity" evidence="9">
    <location>
        <begin position="244"/>
        <end position="265"/>
    </location>
</feature>
<dbReference type="PANTHER" id="PTHR23323:SF26">
    <property type="entry name" value="VACUOLAR PROTEIN SORTING-ASSOCIATED PROTEIN 18 HOMOLOG"/>
    <property type="match status" value="1"/>
</dbReference>
<dbReference type="AlphaFoldDB" id="A0AAN6QW95"/>
<dbReference type="InterPro" id="IPR058919">
    <property type="entry name" value="Pep3/Vps18_RING_C"/>
</dbReference>
<feature type="coiled-coil region" evidence="8">
    <location>
        <begin position="836"/>
        <end position="870"/>
    </location>
</feature>
<feature type="compositionally biased region" description="Pro residues" evidence="9">
    <location>
        <begin position="1104"/>
        <end position="1113"/>
    </location>
</feature>
<dbReference type="GO" id="GO:0007032">
    <property type="term" value="P:endosome organization"/>
    <property type="evidence" value="ECO:0007669"/>
    <property type="project" value="TreeGrafter"/>
</dbReference>
<dbReference type="GO" id="GO:0006904">
    <property type="term" value="P:vesicle docking involved in exocytosis"/>
    <property type="evidence" value="ECO:0007669"/>
    <property type="project" value="TreeGrafter"/>
</dbReference>
<gene>
    <name evidence="12" type="primary">PEP3_1</name>
    <name evidence="12" type="ORF">LTR91_006716</name>
</gene>